<feature type="region of interest" description="Disordered" evidence="1">
    <location>
        <begin position="74"/>
        <end position="99"/>
    </location>
</feature>
<feature type="compositionally biased region" description="Low complexity" evidence="1">
    <location>
        <begin position="80"/>
        <end position="99"/>
    </location>
</feature>
<name>A0A1M5NWR7_9ACTN</name>
<dbReference type="AlphaFoldDB" id="A0A1M5NWR7"/>
<accession>A0A1M5NWR7</accession>
<proteinExistence type="predicted"/>
<reference evidence="2 3" key="1">
    <citation type="submission" date="2016-11" db="EMBL/GenBank/DDBJ databases">
        <authorList>
            <person name="Jaros S."/>
            <person name="Januszkiewicz K."/>
            <person name="Wedrychowicz H."/>
        </authorList>
    </citation>
    <scope>NUCLEOTIDE SEQUENCE [LARGE SCALE GENOMIC DNA]</scope>
    <source>
        <strain evidence="2 3">DSM 45408</strain>
    </source>
</reference>
<dbReference type="EMBL" id="FQVX01000003">
    <property type="protein sequence ID" value="SHG93952.1"/>
    <property type="molecule type" value="Genomic_DNA"/>
</dbReference>
<gene>
    <name evidence="2" type="ORF">SAMN05444351_3712</name>
</gene>
<dbReference type="OrthoDB" id="5178909at2"/>
<keyword evidence="3" id="KW-1185">Reference proteome</keyword>
<dbReference type="STRING" id="1070870.SAMN05444351_3712"/>
<feature type="compositionally biased region" description="Low complexity" evidence="1">
    <location>
        <begin position="23"/>
        <end position="33"/>
    </location>
</feature>
<evidence type="ECO:0000256" key="1">
    <source>
        <dbReference type="SAM" id="MobiDB-lite"/>
    </source>
</evidence>
<evidence type="ECO:0000313" key="3">
    <source>
        <dbReference type="Proteomes" id="UP000184471"/>
    </source>
</evidence>
<evidence type="ECO:0000313" key="2">
    <source>
        <dbReference type="EMBL" id="SHG93952.1"/>
    </source>
</evidence>
<dbReference type="Proteomes" id="UP000184471">
    <property type="component" value="Unassembled WGS sequence"/>
</dbReference>
<sequence length="323" mass="31803">MPDAAGPEGTGPRHAAPEDDDGPAPGAAPARTPSRARHRRRPALSGPPGRGTLLALVLAVLVVGAAFVPRLTGDAGGSTTGPSPAAPSSGSTAAAASPAAGATSPADWLAAALPPSTDLAATAGVREELAAEGVPADRLRPAEQSASSGSLLAVVGPAPEGARVVAAFDRPGDGSRMLVVDPAPAEPTAEELDRRRALADALLANPATGEDPAVTAVLRSGDVDARLLSMLAAVAAREGVRIAGFPALPGEEAGDAPARRVLVGAVAGAPVPADAAATASLREWLDAQLPPYRPDDVQVTDAGVLVSFHYASTPDALVSAAAG</sequence>
<feature type="region of interest" description="Disordered" evidence="1">
    <location>
        <begin position="1"/>
        <end position="49"/>
    </location>
</feature>
<dbReference type="RefSeq" id="WP_073421724.1">
    <property type="nucleotide sequence ID" value="NZ_FQVX01000003.1"/>
</dbReference>
<organism evidence="2 3">
    <name type="scientific">Geodermatophilus nigrescens</name>
    <dbReference type="NCBI Taxonomy" id="1070870"/>
    <lineage>
        <taxon>Bacteria</taxon>
        <taxon>Bacillati</taxon>
        <taxon>Actinomycetota</taxon>
        <taxon>Actinomycetes</taxon>
        <taxon>Geodermatophilales</taxon>
        <taxon>Geodermatophilaceae</taxon>
        <taxon>Geodermatophilus</taxon>
    </lineage>
</organism>
<protein>
    <submittedName>
        <fullName evidence="2">Uncharacterized protein</fullName>
    </submittedName>
</protein>